<dbReference type="AlphaFoldDB" id="A0A8X7S1X3"/>
<gene>
    <name evidence="1" type="ORF">Bca52824_034760</name>
</gene>
<proteinExistence type="predicted"/>
<name>A0A8X7S1X3_BRACI</name>
<dbReference type="EMBL" id="JAAMPC010000008">
    <property type="protein sequence ID" value="KAG2298288.1"/>
    <property type="molecule type" value="Genomic_DNA"/>
</dbReference>
<sequence>MSSRVENQGSGTPIVAPTSSDEVSAFNRWLKELEAGYRAAATEQLNFAADGLVVVTGLSSIVSPNKSGFGLDVGVLVVPVRVLPAPLSPAASSEFSLVSVLSASGEAILWRRVPGQANFTGS</sequence>
<accession>A0A8X7S1X3</accession>
<reference evidence="1 2" key="1">
    <citation type="submission" date="2020-02" db="EMBL/GenBank/DDBJ databases">
        <authorList>
            <person name="Ma Q."/>
            <person name="Huang Y."/>
            <person name="Song X."/>
            <person name="Pei D."/>
        </authorList>
    </citation>
    <scope>NUCLEOTIDE SEQUENCE [LARGE SCALE GENOMIC DNA]</scope>
    <source>
        <strain evidence="1">Sxm20200214</strain>
        <tissue evidence="1">Leaf</tissue>
    </source>
</reference>
<comment type="caution">
    <text evidence="1">The sequence shown here is derived from an EMBL/GenBank/DDBJ whole genome shotgun (WGS) entry which is preliminary data.</text>
</comment>
<evidence type="ECO:0000313" key="2">
    <source>
        <dbReference type="Proteomes" id="UP000886595"/>
    </source>
</evidence>
<dbReference type="Proteomes" id="UP000886595">
    <property type="component" value="Unassembled WGS sequence"/>
</dbReference>
<keyword evidence="2" id="KW-1185">Reference proteome</keyword>
<evidence type="ECO:0000313" key="1">
    <source>
        <dbReference type="EMBL" id="KAG2298288.1"/>
    </source>
</evidence>
<organism evidence="1 2">
    <name type="scientific">Brassica carinata</name>
    <name type="common">Ethiopian mustard</name>
    <name type="synonym">Abyssinian cabbage</name>
    <dbReference type="NCBI Taxonomy" id="52824"/>
    <lineage>
        <taxon>Eukaryota</taxon>
        <taxon>Viridiplantae</taxon>
        <taxon>Streptophyta</taxon>
        <taxon>Embryophyta</taxon>
        <taxon>Tracheophyta</taxon>
        <taxon>Spermatophyta</taxon>
        <taxon>Magnoliopsida</taxon>
        <taxon>eudicotyledons</taxon>
        <taxon>Gunneridae</taxon>
        <taxon>Pentapetalae</taxon>
        <taxon>rosids</taxon>
        <taxon>malvids</taxon>
        <taxon>Brassicales</taxon>
        <taxon>Brassicaceae</taxon>
        <taxon>Brassiceae</taxon>
        <taxon>Brassica</taxon>
    </lineage>
</organism>
<protein>
    <submittedName>
        <fullName evidence="1">Uncharacterized protein</fullName>
    </submittedName>
</protein>